<dbReference type="GO" id="GO:0016020">
    <property type="term" value="C:membrane"/>
    <property type="evidence" value="ECO:0007669"/>
    <property type="project" value="UniProtKB-SubCell"/>
</dbReference>
<dbReference type="SUPFAM" id="SSF51306">
    <property type="entry name" value="LexA/Signal peptidase"/>
    <property type="match status" value="1"/>
</dbReference>
<feature type="domain" description="Peptidase S26" evidence="3">
    <location>
        <begin position="40"/>
        <end position="178"/>
    </location>
</feature>
<comment type="subcellular location">
    <subcellularLocation>
        <location evidence="2">Membrane</location>
        <topology evidence="2">Single-pass type II membrane protein</topology>
    </subcellularLocation>
</comment>
<dbReference type="Gene3D" id="2.10.109.10">
    <property type="entry name" value="Umud Fragment, subunit A"/>
    <property type="match status" value="1"/>
</dbReference>
<keyword evidence="2" id="KW-0472">Membrane</keyword>
<dbReference type="GO" id="GO:0006465">
    <property type="term" value="P:signal peptide processing"/>
    <property type="evidence" value="ECO:0007669"/>
    <property type="project" value="InterPro"/>
</dbReference>
<dbReference type="Proteomes" id="UP000178682">
    <property type="component" value="Unassembled WGS sequence"/>
</dbReference>
<name>A0A1F5RVC4_9BACT</name>
<comment type="caution">
    <text evidence="4">The sequence shown here is derived from an EMBL/GenBank/DDBJ whole genome shotgun (WGS) entry which is preliminary data.</text>
</comment>
<dbReference type="EMBL" id="MFFX01000051">
    <property type="protein sequence ID" value="OGF18374.1"/>
    <property type="molecule type" value="Genomic_DNA"/>
</dbReference>
<dbReference type="InterPro" id="IPR019533">
    <property type="entry name" value="Peptidase_S26"/>
</dbReference>
<dbReference type="InterPro" id="IPR036286">
    <property type="entry name" value="LexA/Signal_pep-like_sf"/>
</dbReference>
<sequence length="181" mass="19561">MKKFFIFGIIAVVIIGAIFYFSSQNNFDLSCVTEEAEQIVRGQSLSGLIEEGQTIKTLKGFYNCNPVRRGDVIVYAYSGQPEPIIKIARGLPGDTFGLAKNKQGGYNIIINNQAVKTSSGQTYELPEGRQAMLELYSSDYQGVIPPNGYLILGNQAAGSLDGTRFGLVGKEGIVGKAIPVK</sequence>
<keyword evidence="2" id="KW-0812">Transmembrane</keyword>
<dbReference type="AlphaFoldDB" id="A0A1F5RVC4"/>
<accession>A0A1F5RVC4</accession>
<comment type="similarity">
    <text evidence="2">Belongs to the peptidase S26 family.</text>
</comment>
<dbReference type="GO" id="GO:0004252">
    <property type="term" value="F:serine-type endopeptidase activity"/>
    <property type="evidence" value="ECO:0007669"/>
    <property type="project" value="InterPro"/>
</dbReference>
<dbReference type="NCBIfam" id="TIGR02227">
    <property type="entry name" value="sigpep_I_bact"/>
    <property type="match status" value="1"/>
</dbReference>
<feature type="active site" evidence="1">
    <location>
        <position position="86"/>
    </location>
</feature>
<evidence type="ECO:0000256" key="1">
    <source>
        <dbReference type="PIRSR" id="PIRSR600223-1"/>
    </source>
</evidence>
<dbReference type="EC" id="3.4.21.89" evidence="2"/>
<evidence type="ECO:0000313" key="5">
    <source>
        <dbReference type="Proteomes" id="UP000178682"/>
    </source>
</evidence>
<dbReference type="InterPro" id="IPR000223">
    <property type="entry name" value="Pept_S26A_signal_pept_1"/>
</dbReference>
<feature type="active site" evidence="1">
    <location>
        <position position="44"/>
    </location>
</feature>
<evidence type="ECO:0000313" key="4">
    <source>
        <dbReference type="EMBL" id="OGF18374.1"/>
    </source>
</evidence>
<evidence type="ECO:0000256" key="2">
    <source>
        <dbReference type="RuleBase" id="RU362042"/>
    </source>
</evidence>
<comment type="catalytic activity">
    <reaction evidence="2">
        <text>Cleavage of hydrophobic, N-terminal signal or leader sequences from secreted and periplasmic proteins.</text>
        <dbReference type="EC" id="3.4.21.89"/>
    </reaction>
</comment>
<dbReference type="GO" id="GO:0009003">
    <property type="term" value="F:signal peptidase activity"/>
    <property type="evidence" value="ECO:0007669"/>
    <property type="project" value="UniProtKB-EC"/>
</dbReference>
<feature type="transmembrane region" description="Helical" evidence="2">
    <location>
        <begin position="5"/>
        <end position="22"/>
    </location>
</feature>
<proteinExistence type="inferred from homology"/>
<protein>
    <recommendedName>
        <fullName evidence="2">Signal peptidase I</fullName>
        <ecNumber evidence="2">3.4.21.89</ecNumber>
    </recommendedName>
</protein>
<keyword evidence="2" id="KW-0378">Hydrolase</keyword>
<reference evidence="4 5" key="1">
    <citation type="journal article" date="2016" name="Nat. Commun.">
        <title>Thousands of microbial genomes shed light on interconnected biogeochemical processes in an aquifer system.</title>
        <authorList>
            <person name="Anantharaman K."/>
            <person name="Brown C.T."/>
            <person name="Hug L.A."/>
            <person name="Sharon I."/>
            <person name="Castelle C.J."/>
            <person name="Probst A.J."/>
            <person name="Thomas B.C."/>
            <person name="Singh A."/>
            <person name="Wilkins M.J."/>
            <person name="Karaoz U."/>
            <person name="Brodie E.L."/>
            <person name="Williams K.H."/>
            <person name="Hubbard S.S."/>
            <person name="Banfield J.F."/>
        </authorList>
    </citation>
    <scope>NUCLEOTIDE SEQUENCE [LARGE SCALE GENOMIC DNA]</scope>
</reference>
<keyword evidence="2" id="KW-1133">Transmembrane helix</keyword>
<organism evidence="4 5">
    <name type="scientific">Candidatus Falkowbacteria bacterium RIFCSPLOWO2_12_FULL_45_10</name>
    <dbReference type="NCBI Taxonomy" id="1797990"/>
    <lineage>
        <taxon>Bacteria</taxon>
        <taxon>Candidatus Falkowiibacteriota</taxon>
    </lineage>
</organism>
<keyword evidence="2" id="KW-0645">Protease</keyword>
<gene>
    <name evidence="4" type="ORF">A3G56_00955</name>
</gene>
<evidence type="ECO:0000259" key="3">
    <source>
        <dbReference type="Pfam" id="PF10502"/>
    </source>
</evidence>
<dbReference type="Pfam" id="PF10502">
    <property type="entry name" value="Peptidase_S26"/>
    <property type="match status" value="1"/>
</dbReference>